<dbReference type="OrthoDB" id="4350916at2"/>
<organism evidence="1 2">
    <name type="scientific">Kitasatospora cineracea</name>
    <dbReference type="NCBI Taxonomy" id="88074"/>
    <lineage>
        <taxon>Bacteria</taxon>
        <taxon>Bacillati</taxon>
        <taxon>Actinomycetota</taxon>
        <taxon>Actinomycetes</taxon>
        <taxon>Kitasatosporales</taxon>
        <taxon>Streptomycetaceae</taxon>
        <taxon>Kitasatospora</taxon>
    </lineage>
</organism>
<accession>A0A8G1UFG5</accession>
<comment type="caution">
    <text evidence="1">The sequence shown here is derived from an EMBL/GenBank/DDBJ whole genome shotgun (WGS) entry which is preliminary data.</text>
</comment>
<gene>
    <name evidence="1" type="ORF">EDD39_1111</name>
</gene>
<dbReference type="RefSeq" id="WP_100837027.1">
    <property type="nucleotide sequence ID" value="NZ_RJVJ01000001.1"/>
</dbReference>
<protein>
    <submittedName>
        <fullName evidence="1">Uncharacterized protein</fullName>
    </submittedName>
</protein>
<name>A0A8G1UFG5_9ACTN</name>
<reference evidence="1 2" key="1">
    <citation type="submission" date="2018-11" db="EMBL/GenBank/DDBJ databases">
        <title>Sequencing the genomes of 1000 actinobacteria strains.</title>
        <authorList>
            <person name="Klenk H.-P."/>
        </authorList>
    </citation>
    <scope>NUCLEOTIDE SEQUENCE [LARGE SCALE GENOMIC DNA]</scope>
    <source>
        <strain evidence="1 2">DSM 44780</strain>
    </source>
</reference>
<evidence type="ECO:0000313" key="2">
    <source>
        <dbReference type="Proteomes" id="UP000267408"/>
    </source>
</evidence>
<sequence length="81" mass="8920">MTTGTPPTDRQHLNEDWLRTRSWDIRYPNGEPVDTLGGLAQVLGITRQEAARRVLTQPFGKAAPAALRQEAEVLLPAEGGR</sequence>
<evidence type="ECO:0000313" key="1">
    <source>
        <dbReference type="EMBL" id="ROR42976.1"/>
    </source>
</evidence>
<dbReference type="EMBL" id="RJVJ01000001">
    <property type="protein sequence ID" value="ROR42976.1"/>
    <property type="molecule type" value="Genomic_DNA"/>
</dbReference>
<proteinExistence type="predicted"/>
<dbReference type="AlphaFoldDB" id="A0A8G1UFG5"/>
<dbReference type="Proteomes" id="UP000267408">
    <property type="component" value="Unassembled WGS sequence"/>
</dbReference>